<evidence type="ECO:0000256" key="3">
    <source>
        <dbReference type="ARBA" id="ARBA00022475"/>
    </source>
</evidence>
<dbReference type="EMBL" id="LR746496">
    <property type="protein sequence ID" value="CAA7601314.1"/>
    <property type="molecule type" value="Genomic_DNA"/>
</dbReference>
<keyword evidence="4" id="KW-0997">Cell inner membrane</keyword>
<evidence type="ECO:0000313" key="12">
    <source>
        <dbReference type="Proteomes" id="UP001071230"/>
    </source>
</evidence>
<evidence type="ECO:0000313" key="11">
    <source>
        <dbReference type="EMBL" id="CEJ08776.1"/>
    </source>
</evidence>
<feature type="transmembrane region" description="Helical" evidence="9">
    <location>
        <begin position="21"/>
        <end position="45"/>
    </location>
</feature>
<protein>
    <recommendedName>
        <fullName evidence="8">Autoinducer 2 import system permease protein LsrD</fullName>
    </recommendedName>
</protein>
<evidence type="ECO:0000256" key="2">
    <source>
        <dbReference type="ARBA" id="ARBA00022448"/>
    </source>
</evidence>
<keyword evidence="6 9" id="KW-1133">Transmembrane helix</keyword>
<dbReference type="KEGG" id="aacx:DEACI_1980"/>
<evidence type="ECO:0000256" key="4">
    <source>
        <dbReference type="ARBA" id="ARBA00022519"/>
    </source>
</evidence>
<dbReference type="RefSeq" id="WP_240984864.1">
    <property type="nucleotide sequence ID" value="NZ_CDGJ01000095.1"/>
</dbReference>
<accession>A0A8S0WNG3</accession>
<keyword evidence="12" id="KW-1185">Reference proteome</keyword>
<dbReference type="PANTHER" id="PTHR32196">
    <property type="entry name" value="ABC TRANSPORTER PERMEASE PROTEIN YPHD-RELATED-RELATED"/>
    <property type="match status" value="1"/>
</dbReference>
<dbReference type="EMBL" id="CDGJ01000095">
    <property type="protein sequence ID" value="CEJ08776.1"/>
    <property type="molecule type" value="Genomic_DNA"/>
</dbReference>
<evidence type="ECO:0000256" key="6">
    <source>
        <dbReference type="ARBA" id="ARBA00022989"/>
    </source>
</evidence>
<proteinExistence type="predicted"/>
<evidence type="ECO:0000256" key="5">
    <source>
        <dbReference type="ARBA" id="ARBA00022692"/>
    </source>
</evidence>
<dbReference type="InterPro" id="IPR001851">
    <property type="entry name" value="ABC_transp_permease"/>
</dbReference>
<feature type="transmembrane region" description="Helical" evidence="9">
    <location>
        <begin position="102"/>
        <end position="124"/>
    </location>
</feature>
<dbReference type="GO" id="GO:0022857">
    <property type="term" value="F:transmembrane transporter activity"/>
    <property type="evidence" value="ECO:0007669"/>
    <property type="project" value="InterPro"/>
</dbReference>
<dbReference type="AlphaFoldDB" id="A0A8S0WNG3"/>
<feature type="transmembrane region" description="Helical" evidence="9">
    <location>
        <begin position="79"/>
        <end position="96"/>
    </location>
</feature>
<feature type="transmembrane region" description="Helical" evidence="9">
    <location>
        <begin position="224"/>
        <end position="241"/>
    </location>
</feature>
<gene>
    <name evidence="10" type="ORF">DEACI_1980</name>
    <name evidence="11" type="ORF">DEACI_3256</name>
</gene>
<keyword evidence="7 9" id="KW-0472">Membrane</keyword>
<organism evidence="10">
    <name type="scientific">Acididesulfobacillus acetoxydans</name>
    <dbReference type="NCBI Taxonomy" id="1561005"/>
    <lineage>
        <taxon>Bacteria</taxon>
        <taxon>Bacillati</taxon>
        <taxon>Bacillota</taxon>
        <taxon>Clostridia</taxon>
        <taxon>Eubacteriales</taxon>
        <taxon>Peptococcaceae</taxon>
        <taxon>Acididesulfobacillus</taxon>
    </lineage>
</organism>
<feature type="transmembrane region" description="Helical" evidence="9">
    <location>
        <begin position="304"/>
        <end position="322"/>
    </location>
</feature>
<name>A0A8S0WNG3_9FIRM</name>
<dbReference type="Proteomes" id="UP000836597">
    <property type="component" value="Chromosome"/>
</dbReference>
<comment type="subcellular location">
    <subcellularLocation>
        <location evidence="1">Cell membrane</location>
        <topology evidence="1">Multi-pass membrane protein</topology>
    </subcellularLocation>
</comment>
<keyword evidence="2" id="KW-0813">Transport</keyword>
<feature type="transmembrane region" description="Helical" evidence="9">
    <location>
        <begin position="279"/>
        <end position="298"/>
    </location>
</feature>
<sequence length="335" mass="36652">MPKRKELITGRKSFSFKRFFLQWEWLLVLAFIAVNIFDAAISPYFLDMNNILSSTMNFLDNAFIVLPMVFVIMLGEIDISVGSTVALSAVVMGVFYDKFHTPMWLAVLICLAVGALCGLFNGMIIVKFKEIAPMIVTLSTMTMYRGIAQIIIRDQSGGNFAPWFKFLSWGYLGSIPFILVVFAVAAVIFGLLLHKTNFGRRVYAIGNNEIASLYSGIQIGRIKLIIYTLTGFMSGVAALFLSSRMGSTRSDMATGYELNAIAMVVLGGVNIMGGRGRMIGAIIAVFIIGFLKYGLGLINMSSQVVLIVIGLLLAVSVALPNIKKSGGKQRKTEEA</sequence>
<evidence type="ECO:0000256" key="7">
    <source>
        <dbReference type="ARBA" id="ARBA00023136"/>
    </source>
</evidence>
<keyword evidence="5 9" id="KW-0812">Transmembrane</keyword>
<evidence type="ECO:0000256" key="9">
    <source>
        <dbReference type="SAM" id="Phobius"/>
    </source>
</evidence>
<feature type="transmembrane region" description="Helical" evidence="9">
    <location>
        <begin position="253"/>
        <end position="272"/>
    </location>
</feature>
<dbReference type="PANTHER" id="PTHR32196:SF71">
    <property type="entry name" value="AUTOINDUCER 2 IMPORT SYSTEM PERMEASE PROTEIN LSRD"/>
    <property type="match status" value="1"/>
</dbReference>
<evidence type="ECO:0000256" key="1">
    <source>
        <dbReference type="ARBA" id="ARBA00004651"/>
    </source>
</evidence>
<dbReference type="Proteomes" id="UP001071230">
    <property type="component" value="Unassembled WGS sequence"/>
</dbReference>
<feature type="transmembrane region" description="Helical" evidence="9">
    <location>
        <begin position="172"/>
        <end position="193"/>
    </location>
</feature>
<dbReference type="GO" id="GO:0005886">
    <property type="term" value="C:plasma membrane"/>
    <property type="evidence" value="ECO:0007669"/>
    <property type="project" value="UniProtKB-SubCell"/>
</dbReference>
<dbReference type="Pfam" id="PF02653">
    <property type="entry name" value="BPD_transp_2"/>
    <property type="match status" value="1"/>
</dbReference>
<keyword evidence="3" id="KW-1003">Cell membrane</keyword>
<reference evidence="10" key="2">
    <citation type="submission" date="2020-01" db="EMBL/GenBank/DDBJ databases">
        <authorList>
            <person name="Hornung B."/>
        </authorList>
    </citation>
    <scope>NUCLEOTIDE SEQUENCE</scope>
    <source>
        <strain evidence="10">PacBioINE</strain>
    </source>
</reference>
<evidence type="ECO:0000313" key="10">
    <source>
        <dbReference type="EMBL" id="CAA7601314.1"/>
    </source>
</evidence>
<evidence type="ECO:0000256" key="8">
    <source>
        <dbReference type="ARBA" id="ARBA00039381"/>
    </source>
</evidence>
<reference evidence="11" key="1">
    <citation type="submission" date="2014-11" db="EMBL/GenBank/DDBJ databases">
        <authorList>
            <person name="Hornung B.V."/>
        </authorList>
    </citation>
    <scope>NUCLEOTIDE SEQUENCE</scope>
    <source>
        <strain evidence="11">INE</strain>
    </source>
</reference>
<dbReference type="CDD" id="cd06579">
    <property type="entry name" value="TM_PBP1_transp_AraH_like"/>
    <property type="match status" value="1"/>
</dbReference>